<keyword evidence="3" id="KW-0813">Transport</keyword>
<protein>
    <submittedName>
        <fullName evidence="5">ABC transporter substrate-binding protein</fullName>
    </submittedName>
</protein>
<dbReference type="InterPro" id="IPR028082">
    <property type="entry name" value="Peripla_BP_I"/>
</dbReference>
<reference evidence="5 6" key="1">
    <citation type="submission" date="2024-10" db="EMBL/GenBank/DDBJ databases">
        <title>Isolation, draft genome sequencing and identification of Phyllobacterium sp. NSA23, isolated from leaf soil.</title>
        <authorList>
            <person name="Akita H."/>
        </authorList>
    </citation>
    <scope>NUCLEOTIDE SEQUENCE [LARGE SCALE GENOMIC DNA]</scope>
    <source>
        <strain evidence="5 6">NSA23</strain>
    </source>
</reference>
<dbReference type="InterPro" id="IPR028081">
    <property type="entry name" value="Leu-bd"/>
</dbReference>
<dbReference type="Pfam" id="PF13458">
    <property type="entry name" value="Peripla_BP_6"/>
    <property type="match status" value="1"/>
</dbReference>
<comment type="similarity">
    <text evidence="1">Belongs to the leucine-binding protein family.</text>
</comment>
<keyword evidence="6" id="KW-1185">Reference proteome</keyword>
<keyword evidence="3" id="KW-0029">Amino-acid transport</keyword>
<dbReference type="EMBL" id="BAAFZP010000001">
    <property type="protein sequence ID" value="GAB1581619.1"/>
    <property type="molecule type" value="Genomic_DNA"/>
</dbReference>
<proteinExistence type="inferred from homology"/>
<sequence length="411" mass="46153">MIMKSVVPNTLVFLFGLFFTYVNAFEVQAQQSSTEKAQKPVVDIRIGYLRAYEPQLALSVLDISPRDEGVAGANVAINDNNTTGRFLGQSFTLDVTETKFDADVVPAFKEMVARGDRFVLTDISASQLMSIADFARDNGVLIFNVGATDDSLREENCRSNIFHTAPTRSMLADGLAQYLVWKQWRKWVLLYGSHERDRLYADAIRRAANRFGADIVEERLYEDRGTARRTDSGVIQVQKQMPVFTQNLPEHDVVIVADESEVFGSYVPYRTWTPRPVAGTAGLIASSWHPASEQWGGSQIQNRFFKAAKRRMLSKDMQAWTAVRILGEAATRTNSNDPAKIEAFIKADDFSLAAFKGQKVTFRNWNWQLRQPILLGDGRGVVSTSPQEGFLHQHSELDTLGIDRPESKCKL</sequence>
<dbReference type="InterPro" id="IPR022478">
    <property type="entry name" value="ABC_transptr_sub-bd_PQQ"/>
</dbReference>
<evidence type="ECO:0000256" key="3">
    <source>
        <dbReference type="ARBA" id="ARBA00022970"/>
    </source>
</evidence>
<evidence type="ECO:0000259" key="4">
    <source>
        <dbReference type="Pfam" id="PF13458"/>
    </source>
</evidence>
<dbReference type="PANTHER" id="PTHR30483:SF6">
    <property type="entry name" value="PERIPLASMIC BINDING PROTEIN OF ABC TRANSPORTER FOR NATURAL AMINO ACIDS"/>
    <property type="match status" value="1"/>
</dbReference>
<dbReference type="InterPro" id="IPR051010">
    <property type="entry name" value="BCAA_transport"/>
</dbReference>
<dbReference type="Gene3D" id="3.40.50.2300">
    <property type="match status" value="2"/>
</dbReference>
<evidence type="ECO:0000256" key="1">
    <source>
        <dbReference type="ARBA" id="ARBA00010062"/>
    </source>
</evidence>
<feature type="domain" description="Leucine-binding protein" evidence="4">
    <location>
        <begin position="69"/>
        <end position="222"/>
    </location>
</feature>
<evidence type="ECO:0000256" key="2">
    <source>
        <dbReference type="ARBA" id="ARBA00022729"/>
    </source>
</evidence>
<dbReference type="NCBIfam" id="TIGR03863">
    <property type="entry name" value="PQQ_ABC_bind"/>
    <property type="match status" value="1"/>
</dbReference>
<dbReference type="Proteomes" id="UP001628091">
    <property type="component" value="Unassembled WGS sequence"/>
</dbReference>
<evidence type="ECO:0000313" key="5">
    <source>
        <dbReference type="EMBL" id="GAB1581619.1"/>
    </source>
</evidence>
<organism evidence="5 6">
    <name type="scientific">Phyllobacterium phragmitis</name>
    <dbReference type="NCBI Taxonomy" id="2670329"/>
    <lineage>
        <taxon>Bacteria</taxon>
        <taxon>Pseudomonadati</taxon>
        <taxon>Pseudomonadota</taxon>
        <taxon>Alphaproteobacteria</taxon>
        <taxon>Hyphomicrobiales</taxon>
        <taxon>Phyllobacteriaceae</taxon>
        <taxon>Phyllobacterium</taxon>
    </lineage>
</organism>
<keyword evidence="2" id="KW-0732">Signal</keyword>
<gene>
    <name evidence="5" type="ORF">PPNSA23_15620</name>
</gene>
<name>A0ABQ0GY82_9HYPH</name>
<evidence type="ECO:0000313" key="6">
    <source>
        <dbReference type="Proteomes" id="UP001628091"/>
    </source>
</evidence>
<dbReference type="CDD" id="cd06268">
    <property type="entry name" value="PBP1_ABC_transporter_LIVBP-like"/>
    <property type="match status" value="1"/>
</dbReference>
<accession>A0ABQ0GY82</accession>
<dbReference type="PANTHER" id="PTHR30483">
    <property type="entry name" value="LEUCINE-SPECIFIC-BINDING PROTEIN"/>
    <property type="match status" value="1"/>
</dbReference>
<dbReference type="SUPFAM" id="SSF53822">
    <property type="entry name" value="Periplasmic binding protein-like I"/>
    <property type="match status" value="1"/>
</dbReference>
<comment type="caution">
    <text evidence="5">The sequence shown here is derived from an EMBL/GenBank/DDBJ whole genome shotgun (WGS) entry which is preliminary data.</text>
</comment>